<dbReference type="CDD" id="cd11386">
    <property type="entry name" value="MCP_signal"/>
    <property type="match status" value="1"/>
</dbReference>
<name>A0ABS2ZJC1_9BACL</name>
<accession>A0ABS2ZJC1</accession>
<dbReference type="CDD" id="cd06225">
    <property type="entry name" value="HAMP"/>
    <property type="match status" value="1"/>
</dbReference>
<reference evidence="11 12" key="1">
    <citation type="submission" date="2021-01" db="EMBL/GenBank/DDBJ databases">
        <title>Genome Sequencing of Type Strains.</title>
        <authorList>
            <person name="Lemaire J.F."/>
            <person name="Inderbitzin P."/>
            <person name="Collins S.B."/>
            <person name="Wespe N."/>
            <person name="Knight-Connoni V."/>
        </authorList>
    </citation>
    <scope>NUCLEOTIDE SEQUENCE [LARGE SCALE GENOMIC DNA]</scope>
    <source>
        <strain evidence="11 12">DSM 14730</strain>
    </source>
</reference>
<dbReference type="Pfam" id="PF00015">
    <property type="entry name" value="MCPsignal"/>
    <property type="match status" value="1"/>
</dbReference>
<dbReference type="InterPro" id="IPR004090">
    <property type="entry name" value="Chemotax_Me-accpt_rcpt"/>
</dbReference>
<evidence type="ECO:0000256" key="6">
    <source>
        <dbReference type="PROSITE-ProRule" id="PRU00284"/>
    </source>
</evidence>
<evidence type="ECO:0000256" key="7">
    <source>
        <dbReference type="SAM" id="Coils"/>
    </source>
</evidence>
<dbReference type="SUPFAM" id="SSF58104">
    <property type="entry name" value="Methyl-accepting chemotaxis protein (MCP) signaling domain"/>
    <property type="match status" value="1"/>
</dbReference>
<organism evidence="11 12">
    <name type="scientific">Fictibacillus barbaricus</name>
    <dbReference type="NCBI Taxonomy" id="182136"/>
    <lineage>
        <taxon>Bacteria</taxon>
        <taxon>Bacillati</taxon>
        <taxon>Bacillota</taxon>
        <taxon>Bacilli</taxon>
        <taxon>Bacillales</taxon>
        <taxon>Fictibacillaceae</taxon>
        <taxon>Fictibacillus</taxon>
    </lineage>
</organism>
<keyword evidence="8" id="KW-0812">Transmembrane</keyword>
<gene>
    <name evidence="11" type="ORF">JYA64_15485</name>
</gene>
<dbReference type="Gene3D" id="6.10.340.10">
    <property type="match status" value="1"/>
</dbReference>
<feature type="coiled-coil region" evidence="7">
    <location>
        <begin position="374"/>
        <end position="401"/>
    </location>
</feature>
<keyword evidence="4 6" id="KW-0807">Transducer</keyword>
<dbReference type="PROSITE" id="PS50111">
    <property type="entry name" value="CHEMOTAXIS_TRANSDUC_2"/>
    <property type="match status" value="1"/>
</dbReference>
<dbReference type="InterPro" id="IPR029151">
    <property type="entry name" value="Sensor-like_sf"/>
</dbReference>
<dbReference type="PRINTS" id="PR00260">
    <property type="entry name" value="CHEMTRNSDUCR"/>
</dbReference>
<comment type="caution">
    <text evidence="11">The sequence shown here is derived from an EMBL/GenBank/DDBJ whole genome shotgun (WGS) entry which is preliminary data.</text>
</comment>
<keyword evidence="8" id="KW-1133">Transmembrane helix</keyword>
<comment type="subcellular location">
    <subcellularLocation>
        <location evidence="1">Cell membrane</location>
    </subcellularLocation>
</comment>
<comment type="similarity">
    <text evidence="5">Belongs to the methyl-accepting chemotaxis (MCP) protein family.</text>
</comment>
<proteinExistence type="inferred from homology"/>
<evidence type="ECO:0000256" key="4">
    <source>
        <dbReference type="ARBA" id="ARBA00023224"/>
    </source>
</evidence>
<evidence type="ECO:0000313" key="11">
    <source>
        <dbReference type="EMBL" id="MBN3546709.1"/>
    </source>
</evidence>
<sequence>MIKRVKSLRKSLSIFLLIVMGIIFSMNSGFLYFNTISSAEETIQGTSILHASRVAESIDPEDYKAFLSNPDSNDDYWKIRDHLNDFREKVGALYLYTLLVDEDNKVKIMVDGQPEDSEVASEIGSNTTSTTFEDVAPALKGGTSSTQIVHDPEYGDYLSAFAPLKDKNGKVIGIIGIDIDASDVNSISNHVLKNSLPIFLIISIVSLGVVLVLLNIFLKKKLGPLTSLSEVATLISEGDIKSAKTAVSELNLKSKDEISQLGQVMQSMTGTLETMVGKIQSLSIQVNEQSNRLNQTSSEVNEGSNQVATTMEEMASGAETQATSTAAMLDKMNEFSDLIQATNEHGQQVKDSSLQISDKTEIGSKLMDSSKQGMEKIYETVEQAVTRMNELERNTNKVTDLVTFISEIADQTNLLALNAAIEAARAGEHGRGFAVVADEVRKLAEQVSTSVREINGIVNKVNGSSKEMVVMLNNSLTITTDGRSTLNETGATFSDISDTIQSMNILIDQMAVQLENVLNRQDSIKNDIEEIAAVSEENSAGIEEVSASTQQMSAATDEINGQAKELMELSDELKQLNEQFKV</sequence>
<feature type="transmembrane region" description="Helical" evidence="8">
    <location>
        <begin position="12"/>
        <end position="33"/>
    </location>
</feature>
<dbReference type="InterPro" id="IPR003660">
    <property type="entry name" value="HAMP_dom"/>
</dbReference>
<evidence type="ECO:0000259" key="10">
    <source>
        <dbReference type="PROSITE" id="PS50885"/>
    </source>
</evidence>
<dbReference type="PANTHER" id="PTHR32089:SF112">
    <property type="entry name" value="LYSOZYME-LIKE PROTEIN-RELATED"/>
    <property type="match status" value="1"/>
</dbReference>
<protein>
    <submittedName>
        <fullName evidence="11">Methyl-accepting chemotaxis protein</fullName>
    </submittedName>
</protein>
<evidence type="ECO:0000256" key="5">
    <source>
        <dbReference type="ARBA" id="ARBA00029447"/>
    </source>
</evidence>
<evidence type="ECO:0000256" key="3">
    <source>
        <dbReference type="ARBA" id="ARBA00023136"/>
    </source>
</evidence>
<keyword evidence="3 8" id="KW-0472">Membrane</keyword>
<evidence type="ECO:0000256" key="1">
    <source>
        <dbReference type="ARBA" id="ARBA00004236"/>
    </source>
</evidence>
<feature type="domain" description="Methyl-accepting transducer" evidence="9">
    <location>
        <begin position="296"/>
        <end position="553"/>
    </location>
</feature>
<dbReference type="PANTHER" id="PTHR32089">
    <property type="entry name" value="METHYL-ACCEPTING CHEMOTAXIS PROTEIN MCPB"/>
    <property type="match status" value="1"/>
</dbReference>
<feature type="domain" description="HAMP" evidence="10">
    <location>
        <begin position="219"/>
        <end position="277"/>
    </location>
</feature>
<evidence type="ECO:0000256" key="8">
    <source>
        <dbReference type="SAM" id="Phobius"/>
    </source>
</evidence>
<dbReference type="RefSeq" id="WP_188401013.1">
    <property type="nucleotide sequence ID" value="NZ_BMCE01000001.1"/>
</dbReference>
<dbReference type="Proteomes" id="UP001319060">
    <property type="component" value="Unassembled WGS sequence"/>
</dbReference>
<dbReference type="InterPro" id="IPR004089">
    <property type="entry name" value="MCPsignal_dom"/>
</dbReference>
<dbReference type="SMART" id="SM00283">
    <property type="entry name" value="MA"/>
    <property type="match status" value="1"/>
</dbReference>
<dbReference type="EMBL" id="JAFHKS010000044">
    <property type="protein sequence ID" value="MBN3546709.1"/>
    <property type="molecule type" value="Genomic_DNA"/>
</dbReference>
<dbReference type="Gene3D" id="1.10.287.950">
    <property type="entry name" value="Methyl-accepting chemotaxis protein"/>
    <property type="match status" value="1"/>
</dbReference>
<keyword evidence="2" id="KW-1003">Cell membrane</keyword>
<dbReference type="SUPFAM" id="SSF103190">
    <property type="entry name" value="Sensory domain-like"/>
    <property type="match status" value="1"/>
</dbReference>
<evidence type="ECO:0000313" key="12">
    <source>
        <dbReference type="Proteomes" id="UP001319060"/>
    </source>
</evidence>
<evidence type="ECO:0000256" key="2">
    <source>
        <dbReference type="ARBA" id="ARBA00022475"/>
    </source>
</evidence>
<keyword evidence="12" id="KW-1185">Reference proteome</keyword>
<feature type="coiled-coil region" evidence="7">
    <location>
        <begin position="552"/>
        <end position="579"/>
    </location>
</feature>
<evidence type="ECO:0000259" key="9">
    <source>
        <dbReference type="PROSITE" id="PS50111"/>
    </source>
</evidence>
<keyword evidence="7" id="KW-0175">Coiled coil</keyword>
<feature type="transmembrane region" description="Helical" evidence="8">
    <location>
        <begin position="196"/>
        <end position="218"/>
    </location>
</feature>
<dbReference type="PROSITE" id="PS50885">
    <property type="entry name" value="HAMP"/>
    <property type="match status" value="1"/>
</dbReference>